<protein>
    <recommendedName>
        <fullName evidence="2">Glycosyl transferase 48 domain-containing protein</fullName>
    </recommendedName>
</protein>
<dbReference type="PANTHER" id="PTHR12741">
    <property type="entry name" value="LYST-INTERACTING PROTEIN LIP5 DOPAMINE RESPONSIVE PROTEIN DRG-1"/>
    <property type="match status" value="1"/>
</dbReference>
<dbReference type="GO" id="GO:0000148">
    <property type="term" value="C:1,3-beta-D-glucan synthase complex"/>
    <property type="evidence" value="ECO:0007669"/>
    <property type="project" value="InterPro"/>
</dbReference>
<evidence type="ECO:0000259" key="2">
    <source>
        <dbReference type="Pfam" id="PF02364"/>
    </source>
</evidence>
<dbReference type="AlphaFoldDB" id="A0A9J6AVZ4"/>
<evidence type="ECO:0000313" key="4">
    <source>
        <dbReference type="Proteomes" id="UP000824120"/>
    </source>
</evidence>
<evidence type="ECO:0000256" key="1">
    <source>
        <dbReference type="SAM" id="Phobius"/>
    </source>
</evidence>
<gene>
    <name evidence="3" type="ORF">H5410_000246</name>
</gene>
<dbReference type="InterPro" id="IPR003440">
    <property type="entry name" value="Glyco_trans_48_dom"/>
</dbReference>
<keyword evidence="4" id="KW-1185">Reference proteome</keyword>
<sequence>MGGIDGEKTEGILSYWLSVYDLLKYSHEHTPELETGALKAMFCDLMSFKITYHISGIIILLSVVHKSAANIPKNLEARRRLEFFTNSLFMEMPVARPVREMLSLSSVFTPCCASPFYILLHTYSQLASSCLDCILTFGSFILNLPPATWFNSTLRQGNITHHEYIQIALFEGKVAGGNGEQVLSRDVYRLGQLFDFFRMLSFYFTTVGYYFCTMTLLHEVCSGLCFYILVAAITSRYMVLTVLSVYPFFYGKAYLVSTERFLAFEAPQTLWSRVIKSKYGEEDNWVSKEVNTPYGISLWRTIRTYRPFLKNHSHIRVVNGDKTRFWKDKWIGTRSLKDMFPDLFVEIPRLAELFNQLESFQGLQEGADCLTGAYKEIPRLAELFNQLESFQGLQEGADCLTGAYKVNSGYKVLNQVEPPITNWPWKHIWRTKIPYKEAETVNHLFLHCSTTDQLWKIFINLRGIAWTMPSKIADTLFTWEEAGAGAGNKERWKIIPSCIWWTIWKERNDRCFEDRRSLVQDIKLNCILLFCFWCTTLYSSDTESIF</sequence>
<dbReference type="GO" id="GO:0005886">
    <property type="term" value="C:plasma membrane"/>
    <property type="evidence" value="ECO:0007669"/>
    <property type="project" value="TreeGrafter"/>
</dbReference>
<comment type="caution">
    <text evidence="3">The sequence shown here is derived from an EMBL/GenBank/DDBJ whole genome shotgun (WGS) entry which is preliminary data.</text>
</comment>
<keyword evidence="1" id="KW-0472">Membrane</keyword>
<proteinExistence type="predicted"/>
<dbReference type="Pfam" id="PF02364">
    <property type="entry name" value="Glucan_synthase"/>
    <property type="match status" value="1"/>
</dbReference>
<feature type="transmembrane region" description="Helical" evidence="1">
    <location>
        <begin position="196"/>
        <end position="217"/>
    </location>
</feature>
<name>A0A9J6AVZ4_SOLCO</name>
<keyword evidence="1" id="KW-1133">Transmembrane helix</keyword>
<feature type="transmembrane region" description="Helical" evidence="1">
    <location>
        <begin position="224"/>
        <end position="249"/>
    </location>
</feature>
<reference evidence="3 4" key="1">
    <citation type="submission" date="2020-09" db="EMBL/GenBank/DDBJ databases">
        <title>De no assembly of potato wild relative species, Solanum commersonii.</title>
        <authorList>
            <person name="Cho K."/>
        </authorList>
    </citation>
    <scope>NUCLEOTIDE SEQUENCE [LARGE SCALE GENOMIC DNA]</scope>
    <source>
        <strain evidence="3">LZ3.2</strain>
        <tissue evidence="3">Leaf</tissue>
    </source>
</reference>
<dbReference type="GO" id="GO:0006075">
    <property type="term" value="P:(1-&gt;3)-beta-D-glucan biosynthetic process"/>
    <property type="evidence" value="ECO:0007669"/>
    <property type="project" value="InterPro"/>
</dbReference>
<dbReference type="Proteomes" id="UP000824120">
    <property type="component" value="Chromosome 1"/>
</dbReference>
<organism evidence="3 4">
    <name type="scientific">Solanum commersonii</name>
    <name type="common">Commerson's wild potato</name>
    <name type="synonym">Commerson's nightshade</name>
    <dbReference type="NCBI Taxonomy" id="4109"/>
    <lineage>
        <taxon>Eukaryota</taxon>
        <taxon>Viridiplantae</taxon>
        <taxon>Streptophyta</taxon>
        <taxon>Embryophyta</taxon>
        <taxon>Tracheophyta</taxon>
        <taxon>Spermatophyta</taxon>
        <taxon>Magnoliopsida</taxon>
        <taxon>eudicotyledons</taxon>
        <taxon>Gunneridae</taxon>
        <taxon>Pentapetalae</taxon>
        <taxon>asterids</taxon>
        <taxon>lamiids</taxon>
        <taxon>Solanales</taxon>
        <taxon>Solanaceae</taxon>
        <taxon>Solanoideae</taxon>
        <taxon>Solaneae</taxon>
        <taxon>Solanum</taxon>
    </lineage>
</organism>
<dbReference type="EMBL" id="JACXVP010000001">
    <property type="protein sequence ID" value="KAG5628529.1"/>
    <property type="molecule type" value="Genomic_DNA"/>
</dbReference>
<dbReference type="GO" id="GO:0003843">
    <property type="term" value="F:1,3-beta-D-glucan synthase activity"/>
    <property type="evidence" value="ECO:0007669"/>
    <property type="project" value="InterPro"/>
</dbReference>
<evidence type="ECO:0000313" key="3">
    <source>
        <dbReference type="EMBL" id="KAG5628529.1"/>
    </source>
</evidence>
<keyword evidence="1" id="KW-0812">Transmembrane</keyword>
<feature type="domain" description="Glycosyl transferase 48" evidence="2">
    <location>
        <begin position="150"/>
        <end position="238"/>
    </location>
</feature>
<accession>A0A9J6AVZ4</accession>
<dbReference type="OrthoDB" id="1256921at2759"/>
<dbReference type="PANTHER" id="PTHR12741:SF47">
    <property type="entry name" value="CALLOSE SYNTHASE 9"/>
    <property type="match status" value="1"/>
</dbReference>